<proteinExistence type="predicted"/>
<evidence type="ECO:0000313" key="3">
    <source>
        <dbReference type="Proteomes" id="UP000000304"/>
    </source>
</evidence>
<sequence>MGSSNSCNINESKSKSGGSLKESQCSNCNNNMTSNIQDNSNRSSNYGQPGYGLP</sequence>
<feature type="compositionally biased region" description="Polar residues" evidence="1">
    <location>
        <begin position="24"/>
        <end position="47"/>
    </location>
</feature>
<evidence type="ECO:0000256" key="1">
    <source>
        <dbReference type="SAM" id="MobiDB-lite"/>
    </source>
</evidence>
<protein>
    <submittedName>
        <fullName evidence="2">GD13871</fullName>
    </submittedName>
</protein>
<gene>
    <name evidence="2" type="primary">Dsim\GD13871</name>
    <name evidence="2" type="ORF">Dsim_GD13871</name>
</gene>
<name>B4QR42_DROSI</name>
<feature type="region of interest" description="Disordered" evidence="1">
    <location>
        <begin position="1"/>
        <end position="54"/>
    </location>
</feature>
<evidence type="ECO:0000313" key="2">
    <source>
        <dbReference type="EMBL" id="EDX09279.1"/>
    </source>
</evidence>
<accession>B4QR42</accession>
<dbReference type="OMA" id="ESQCSNC"/>
<organism evidence="2 3">
    <name type="scientific">Drosophila simulans</name>
    <name type="common">Fruit fly</name>
    <dbReference type="NCBI Taxonomy" id="7240"/>
    <lineage>
        <taxon>Eukaryota</taxon>
        <taxon>Metazoa</taxon>
        <taxon>Ecdysozoa</taxon>
        <taxon>Arthropoda</taxon>
        <taxon>Hexapoda</taxon>
        <taxon>Insecta</taxon>
        <taxon>Pterygota</taxon>
        <taxon>Neoptera</taxon>
        <taxon>Endopterygota</taxon>
        <taxon>Diptera</taxon>
        <taxon>Brachycera</taxon>
        <taxon>Muscomorpha</taxon>
        <taxon>Ephydroidea</taxon>
        <taxon>Drosophilidae</taxon>
        <taxon>Drosophila</taxon>
        <taxon>Sophophora</taxon>
    </lineage>
</organism>
<dbReference type="Proteomes" id="UP000000304">
    <property type="component" value="Chromosome 3L"/>
</dbReference>
<keyword evidence="3" id="KW-1185">Reference proteome</keyword>
<dbReference type="HOGENOM" id="CLU_3052590_0_0_1"/>
<dbReference type="AlphaFoldDB" id="B4QR42"/>
<dbReference type="EMBL" id="CM000363">
    <property type="protein sequence ID" value="EDX09279.1"/>
    <property type="molecule type" value="Genomic_DNA"/>
</dbReference>
<feature type="compositionally biased region" description="Polar residues" evidence="1">
    <location>
        <begin position="1"/>
        <end position="10"/>
    </location>
</feature>
<reference evidence="2 3" key="1">
    <citation type="journal article" date="2007" name="Nature">
        <title>Evolution of genes and genomes on the Drosophila phylogeny.</title>
        <authorList>
            <consortium name="Drosophila 12 Genomes Consortium"/>
            <person name="Clark A.G."/>
            <person name="Eisen M.B."/>
            <person name="Smith D.R."/>
            <person name="Bergman C.M."/>
            <person name="Oliver B."/>
            <person name="Markow T.A."/>
            <person name="Kaufman T.C."/>
            <person name="Kellis M."/>
            <person name="Gelbart W."/>
            <person name="Iyer V.N."/>
            <person name="Pollard D.A."/>
            <person name="Sackton T.B."/>
            <person name="Larracuente A.M."/>
            <person name="Singh N.D."/>
            <person name="Abad J.P."/>
            <person name="Abt D.N."/>
            <person name="Adryan B."/>
            <person name="Aguade M."/>
            <person name="Akashi H."/>
            <person name="Anderson W.W."/>
            <person name="Aquadro C.F."/>
            <person name="Ardell D.H."/>
            <person name="Arguello R."/>
            <person name="Artieri C.G."/>
            <person name="Barbash D.A."/>
            <person name="Barker D."/>
            <person name="Barsanti P."/>
            <person name="Batterham P."/>
            <person name="Batzoglou S."/>
            <person name="Begun D."/>
            <person name="Bhutkar A."/>
            <person name="Blanco E."/>
            <person name="Bosak S.A."/>
            <person name="Bradley R.K."/>
            <person name="Brand A.D."/>
            <person name="Brent M.R."/>
            <person name="Brooks A.N."/>
            <person name="Brown R.H."/>
            <person name="Butlin R.K."/>
            <person name="Caggese C."/>
            <person name="Calvi B.R."/>
            <person name="Bernardo de Carvalho A."/>
            <person name="Caspi A."/>
            <person name="Castrezana S."/>
            <person name="Celniker S.E."/>
            <person name="Chang J.L."/>
            <person name="Chapple C."/>
            <person name="Chatterji S."/>
            <person name="Chinwalla A."/>
            <person name="Civetta A."/>
            <person name="Clifton S.W."/>
            <person name="Comeron J.M."/>
            <person name="Costello J.C."/>
            <person name="Coyne J.A."/>
            <person name="Daub J."/>
            <person name="David R.G."/>
            <person name="Delcher A.L."/>
            <person name="Delehaunty K."/>
            <person name="Do C.B."/>
            <person name="Ebling H."/>
            <person name="Edwards K."/>
            <person name="Eickbush T."/>
            <person name="Evans J.D."/>
            <person name="Filipski A."/>
            <person name="Findeiss S."/>
            <person name="Freyhult E."/>
            <person name="Fulton L."/>
            <person name="Fulton R."/>
            <person name="Garcia A.C."/>
            <person name="Gardiner A."/>
            <person name="Garfield D.A."/>
            <person name="Garvin B.E."/>
            <person name="Gibson G."/>
            <person name="Gilbert D."/>
            <person name="Gnerre S."/>
            <person name="Godfrey J."/>
            <person name="Good R."/>
            <person name="Gotea V."/>
            <person name="Gravely B."/>
            <person name="Greenberg A.J."/>
            <person name="Griffiths-Jones S."/>
            <person name="Gross S."/>
            <person name="Guigo R."/>
            <person name="Gustafson E.A."/>
            <person name="Haerty W."/>
            <person name="Hahn M.W."/>
            <person name="Halligan D.L."/>
            <person name="Halpern A.L."/>
            <person name="Halter G.M."/>
            <person name="Han M.V."/>
            <person name="Heger A."/>
            <person name="Hillier L."/>
            <person name="Hinrichs A.S."/>
            <person name="Holmes I."/>
            <person name="Hoskins R.A."/>
            <person name="Hubisz M.J."/>
            <person name="Hultmark D."/>
            <person name="Huntley M.A."/>
            <person name="Jaffe D.B."/>
            <person name="Jagadeeshan S."/>
            <person name="Jeck W.R."/>
            <person name="Johnson J."/>
            <person name="Jones C.D."/>
            <person name="Jordan W.C."/>
            <person name="Karpen G.H."/>
            <person name="Kataoka E."/>
            <person name="Keightley P.D."/>
            <person name="Kheradpour P."/>
            <person name="Kirkness E.F."/>
            <person name="Koerich L.B."/>
            <person name="Kristiansen K."/>
            <person name="Kudrna D."/>
            <person name="Kulathinal R.J."/>
            <person name="Kumar S."/>
            <person name="Kwok R."/>
            <person name="Lander E."/>
            <person name="Langley C.H."/>
            <person name="Lapoint R."/>
            <person name="Lazzaro B.P."/>
            <person name="Lee S.J."/>
            <person name="Levesque L."/>
            <person name="Li R."/>
            <person name="Lin C.F."/>
            <person name="Lin M.F."/>
            <person name="Lindblad-Toh K."/>
            <person name="Llopart A."/>
            <person name="Long M."/>
            <person name="Low L."/>
            <person name="Lozovsky E."/>
            <person name="Lu J."/>
            <person name="Luo M."/>
            <person name="Machado C.A."/>
            <person name="Makalowski W."/>
            <person name="Marzo M."/>
            <person name="Matsuda M."/>
            <person name="Matzkin L."/>
            <person name="McAllister B."/>
            <person name="McBride C.S."/>
            <person name="McKernan B."/>
            <person name="McKernan K."/>
            <person name="Mendez-Lago M."/>
            <person name="Minx P."/>
            <person name="Mollenhauer M.U."/>
            <person name="Montooth K."/>
            <person name="Mount S.M."/>
            <person name="Mu X."/>
            <person name="Myers E."/>
            <person name="Negre B."/>
            <person name="Newfeld S."/>
            <person name="Nielsen R."/>
            <person name="Noor M.A."/>
            <person name="O'Grady P."/>
            <person name="Pachter L."/>
            <person name="Papaceit M."/>
            <person name="Parisi M.J."/>
            <person name="Parisi M."/>
            <person name="Parts L."/>
            <person name="Pedersen J.S."/>
            <person name="Pesole G."/>
            <person name="Phillippy A.M."/>
            <person name="Ponting C.P."/>
            <person name="Pop M."/>
            <person name="Porcelli D."/>
            <person name="Powell J.R."/>
            <person name="Prohaska S."/>
            <person name="Pruitt K."/>
            <person name="Puig M."/>
            <person name="Quesneville H."/>
            <person name="Ram K.R."/>
            <person name="Rand D."/>
            <person name="Rasmussen M.D."/>
            <person name="Reed L.K."/>
            <person name="Reenan R."/>
            <person name="Reily A."/>
            <person name="Remington K.A."/>
            <person name="Rieger T.T."/>
            <person name="Ritchie M.G."/>
            <person name="Robin C."/>
            <person name="Rogers Y.H."/>
            <person name="Rohde C."/>
            <person name="Rozas J."/>
            <person name="Rubenfield M.J."/>
            <person name="Ruiz A."/>
            <person name="Russo S."/>
            <person name="Salzberg S.L."/>
            <person name="Sanchez-Gracia A."/>
            <person name="Saranga D.J."/>
            <person name="Sato H."/>
            <person name="Schaeffer S.W."/>
            <person name="Schatz M.C."/>
            <person name="Schlenke T."/>
            <person name="Schwartz R."/>
            <person name="Segarra C."/>
            <person name="Singh R.S."/>
            <person name="Sirot L."/>
            <person name="Sirota M."/>
            <person name="Sisneros N.B."/>
            <person name="Smith C.D."/>
            <person name="Smith T.F."/>
            <person name="Spieth J."/>
            <person name="Stage D.E."/>
            <person name="Stark A."/>
            <person name="Stephan W."/>
            <person name="Strausberg R.L."/>
            <person name="Strempel S."/>
            <person name="Sturgill D."/>
            <person name="Sutton G."/>
            <person name="Sutton G.G."/>
            <person name="Tao W."/>
            <person name="Teichmann S."/>
            <person name="Tobari Y.N."/>
            <person name="Tomimura Y."/>
            <person name="Tsolas J.M."/>
            <person name="Valente V.L."/>
            <person name="Venter E."/>
            <person name="Venter J.C."/>
            <person name="Vicario S."/>
            <person name="Vieira F.G."/>
            <person name="Vilella A.J."/>
            <person name="Villasante A."/>
            <person name="Walenz B."/>
            <person name="Wang J."/>
            <person name="Wasserman M."/>
            <person name="Watts T."/>
            <person name="Wilson D."/>
            <person name="Wilson R.K."/>
            <person name="Wing R.A."/>
            <person name="Wolfner M.F."/>
            <person name="Wong A."/>
            <person name="Wong G.K."/>
            <person name="Wu C.I."/>
            <person name="Wu G."/>
            <person name="Yamamoto D."/>
            <person name="Yang H.P."/>
            <person name="Yang S.P."/>
            <person name="Yorke J.A."/>
            <person name="Yoshida K."/>
            <person name="Zdobnov E."/>
            <person name="Zhang P."/>
            <person name="Zhang Y."/>
            <person name="Zimin A.V."/>
            <person name="Baldwin J."/>
            <person name="Abdouelleil A."/>
            <person name="Abdulkadir J."/>
            <person name="Abebe A."/>
            <person name="Abera B."/>
            <person name="Abreu J."/>
            <person name="Acer S.C."/>
            <person name="Aftuck L."/>
            <person name="Alexander A."/>
            <person name="An P."/>
            <person name="Anderson E."/>
            <person name="Anderson S."/>
            <person name="Arachi H."/>
            <person name="Azer M."/>
            <person name="Bachantsang P."/>
            <person name="Barry A."/>
            <person name="Bayul T."/>
            <person name="Berlin A."/>
            <person name="Bessette D."/>
            <person name="Bloom T."/>
            <person name="Blye J."/>
            <person name="Boguslavskiy L."/>
            <person name="Bonnet C."/>
            <person name="Boukhgalter B."/>
            <person name="Bourzgui I."/>
            <person name="Brown A."/>
            <person name="Cahill P."/>
            <person name="Channer S."/>
            <person name="Cheshatsang Y."/>
            <person name="Chuda L."/>
            <person name="Citroen M."/>
            <person name="Collymore A."/>
            <person name="Cooke P."/>
            <person name="Costello M."/>
            <person name="D'Aco K."/>
            <person name="Daza R."/>
            <person name="De Haan G."/>
            <person name="DeGray S."/>
            <person name="DeMaso C."/>
            <person name="Dhargay N."/>
            <person name="Dooley K."/>
            <person name="Dooley E."/>
            <person name="Doricent M."/>
            <person name="Dorje P."/>
            <person name="Dorjee K."/>
            <person name="Dupes A."/>
            <person name="Elong R."/>
            <person name="Falk J."/>
            <person name="Farina A."/>
            <person name="Faro S."/>
            <person name="Ferguson D."/>
            <person name="Fisher S."/>
            <person name="Foley C.D."/>
            <person name="Franke A."/>
            <person name="Friedrich D."/>
            <person name="Gadbois L."/>
            <person name="Gearin G."/>
            <person name="Gearin C.R."/>
            <person name="Giannoukos G."/>
            <person name="Goode T."/>
            <person name="Graham J."/>
            <person name="Grandbois E."/>
            <person name="Grewal S."/>
            <person name="Gyaltsen K."/>
            <person name="Hafez N."/>
            <person name="Hagos B."/>
            <person name="Hall J."/>
            <person name="Henson C."/>
            <person name="Hollinger A."/>
            <person name="Honan T."/>
            <person name="Huard M.D."/>
            <person name="Hughes L."/>
            <person name="Hurhula B."/>
            <person name="Husby M.E."/>
            <person name="Kamat A."/>
            <person name="Kanga B."/>
            <person name="Kashin S."/>
            <person name="Khazanovich D."/>
            <person name="Kisner P."/>
            <person name="Lance K."/>
            <person name="Lara M."/>
            <person name="Lee W."/>
            <person name="Lennon N."/>
            <person name="Letendre F."/>
            <person name="LeVine R."/>
            <person name="Lipovsky A."/>
            <person name="Liu X."/>
            <person name="Liu J."/>
            <person name="Liu S."/>
            <person name="Lokyitsang T."/>
            <person name="Lokyitsang Y."/>
            <person name="Lubonja R."/>
            <person name="Lui A."/>
            <person name="MacDonald P."/>
            <person name="Magnisalis V."/>
            <person name="Maru K."/>
            <person name="Matthews C."/>
            <person name="McCusker W."/>
            <person name="McDonough S."/>
            <person name="Mehta T."/>
            <person name="Meldrim J."/>
            <person name="Meneus L."/>
            <person name="Mihai O."/>
            <person name="Mihalev A."/>
            <person name="Mihova T."/>
            <person name="Mittelman R."/>
            <person name="Mlenga V."/>
            <person name="Montmayeur A."/>
            <person name="Mulrain L."/>
            <person name="Navidi A."/>
            <person name="Naylor J."/>
            <person name="Negash T."/>
            <person name="Nguyen T."/>
            <person name="Nguyen N."/>
            <person name="Nicol R."/>
            <person name="Norbu C."/>
            <person name="Norbu N."/>
            <person name="Novod N."/>
            <person name="O'Neill B."/>
            <person name="Osman S."/>
            <person name="Markiewicz E."/>
            <person name="Oyono O.L."/>
            <person name="Patti C."/>
            <person name="Phunkhang P."/>
            <person name="Pierre F."/>
            <person name="Priest M."/>
            <person name="Raghuraman S."/>
            <person name="Rege F."/>
            <person name="Reyes R."/>
            <person name="Rise C."/>
            <person name="Rogov P."/>
            <person name="Ross K."/>
            <person name="Ryan E."/>
            <person name="Settipalli S."/>
            <person name="Shea T."/>
            <person name="Sherpa N."/>
            <person name="Shi L."/>
            <person name="Shih D."/>
            <person name="Sparrow T."/>
            <person name="Spaulding J."/>
            <person name="Stalker J."/>
            <person name="Stange-Thomann N."/>
            <person name="Stavropoulos S."/>
            <person name="Stone C."/>
            <person name="Strader C."/>
            <person name="Tesfaye S."/>
            <person name="Thomson T."/>
            <person name="Thoulutsang Y."/>
            <person name="Thoulutsang D."/>
            <person name="Topham K."/>
            <person name="Topping I."/>
            <person name="Tsamla T."/>
            <person name="Vassiliev H."/>
            <person name="Vo A."/>
            <person name="Wangchuk T."/>
            <person name="Wangdi T."/>
            <person name="Weiand M."/>
            <person name="Wilkinson J."/>
            <person name="Wilson A."/>
            <person name="Yadav S."/>
            <person name="Young G."/>
            <person name="Yu Q."/>
            <person name="Zembek L."/>
            <person name="Zhong D."/>
            <person name="Zimmer A."/>
            <person name="Zwirko Z."/>
            <person name="Jaffe D.B."/>
            <person name="Alvarez P."/>
            <person name="Brockman W."/>
            <person name="Butler J."/>
            <person name="Chin C."/>
            <person name="Gnerre S."/>
            <person name="Grabherr M."/>
            <person name="Kleber M."/>
            <person name="Mauceli E."/>
            <person name="MacCallum I."/>
        </authorList>
    </citation>
    <scope>NUCLEOTIDE SEQUENCE [LARGE SCALE GENOMIC DNA]</scope>
    <source>
        <strain evidence="3">white501</strain>
    </source>
</reference>